<evidence type="ECO:0000256" key="1">
    <source>
        <dbReference type="SAM" id="Phobius"/>
    </source>
</evidence>
<proteinExistence type="predicted"/>
<dbReference type="EMBL" id="OZ035844">
    <property type="protein sequence ID" value="CAL1598363.1"/>
    <property type="molecule type" value="Genomic_DNA"/>
</dbReference>
<gene>
    <name evidence="2" type="ORF">KC01_LOCUS26763</name>
</gene>
<dbReference type="AlphaFoldDB" id="A0AAV2L7K0"/>
<name>A0AAV2L7K0_KNICA</name>
<sequence length="268" mass="28255">MGGGGGGGGGGSGGGGWGGVGWRGGGFGAGGGGRAPVQFRPGICEGVAATTHEWTVDLHRTGKGHQSGRVWFLELDERRLTMRPSCALTVVPVPTRQTQDETSIIFSASSCLILSIYLSACVFSIALSLAAIANIAQTPRGLGDMKERVSHKPLRSSSGAPTISNRKIAKLRQQLQPANAASVIVEKKSARSPFNGSHKPPITSNLSTSDSFVSHLFYMWRVPYAQNHLDTPSPIGKFVRQSPFVFVHSDGGSQPGYMSGSSTRYTPE</sequence>
<accession>A0AAV2L7K0</accession>
<evidence type="ECO:0000313" key="2">
    <source>
        <dbReference type="EMBL" id="CAL1598363.1"/>
    </source>
</evidence>
<dbReference type="Proteomes" id="UP001497482">
    <property type="component" value="Chromosome 22"/>
</dbReference>
<keyword evidence="3" id="KW-1185">Reference proteome</keyword>
<reference evidence="2 3" key="1">
    <citation type="submission" date="2024-04" db="EMBL/GenBank/DDBJ databases">
        <authorList>
            <person name="Waldvogel A.-M."/>
            <person name="Schoenle A."/>
        </authorList>
    </citation>
    <scope>NUCLEOTIDE SEQUENCE [LARGE SCALE GENOMIC DNA]</scope>
</reference>
<keyword evidence="1" id="KW-0812">Transmembrane</keyword>
<feature type="transmembrane region" description="Helical" evidence="1">
    <location>
        <begin position="112"/>
        <end position="136"/>
    </location>
</feature>
<keyword evidence="1" id="KW-1133">Transmembrane helix</keyword>
<evidence type="ECO:0000313" key="3">
    <source>
        <dbReference type="Proteomes" id="UP001497482"/>
    </source>
</evidence>
<organism evidence="2 3">
    <name type="scientific">Knipowitschia caucasica</name>
    <name type="common">Caucasian dwarf goby</name>
    <name type="synonym">Pomatoschistus caucasicus</name>
    <dbReference type="NCBI Taxonomy" id="637954"/>
    <lineage>
        <taxon>Eukaryota</taxon>
        <taxon>Metazoa</taxon>
        <taxon>Chordata</taxon>
        <taxon>Craniata</taxon>
        <taxon>Vertebrata</taxon>
        <taxon>Euteleostomi</taxon>
        <taxon>Actinopterygii</taxon>
        <taxon>Neopterygii</taxon>
        <taxon>Teleostei</taxon>
        <taxon>Neoteleostei</taxon>
        <taxon>Acanthomorphata</taxon>
        <taxon>Gobiaria</taxon>
        <taxon>Gobiiformes</taxon>
        <taxon>Gobioidei</taxon>
        <taxon>Gobiidae</taxon>
        <taxon>Gobiinae</taxon>
        <taxon>Knipowitschia</taxon>
    </lineage>
</organism>
<protein>
    <submittedName>
        <fullName evidence="2">Uncharacterized protein</fullName>
    </submittedName>
</protein>
<keyword evidence="1" id="KW-0472">Membrane</keyword>